<dbReference type="PANTHER" id="PTHR47129">
    <property type="entry name" value="QUINONE OXIDOREDUCTASE 2"/>
    <property type="match status" value="1"/>
</dbReference>
<dbReference type="Proteomes" id="UP001565236">
    <property type="component" value="Unassembled WGS sequence"/>
</dbReference>
<feature type="domain" description="NAD(P)-binding" evidence="1">
    <location>
        <begin position="7"/>
        <end position="149"/>
    </location>
</feature>
<dbReference type="EMBL" id="JBCLUF010000032">
    <property type="protein sequence ID" value="MEY8662885.1"/>
    <property type="molecule type" value="Genomic_DNA"/>
</dbReference>
<accession>A0ABV4DQZ1</accession>
<sequence>MKYAITGATGKFAHAAITELLTTVPAKDLVLIARNTEKAKELYPDLEVRFGDYDDEASLVQALTGVDKLLFISSLPGGALPRIKQHENVIVAAKKAGVPYIAYTSFAHADQATSALADDHKATEKMLIDSGLDYSFLRNNWYLENEASNFTGNDFLEASNGQAVGWALEAEYAQGAAKVLQLETPKKIYEFSGPAHTYADMAQVLTKIFAKEIKPVPVSVSAYKKALTDAGLPEATIMIATLSQEVIVAGDLEHTARDLPDVLGHELTPFAEAIKQLSAH</sequence>
<proteinExistence type="predicted"/>
<dbReference type="Gene3D" id="3.40.50.720">
    <property type="entry name" value="NAD(P)-binding Rossmann-like Domain"/>
    <property type="match status" value="1"/>
</dbReference>
<protein>
    <submittedName>
        <fullName evidence="2">NAD(P)H-binding protein</fullName>
    </submittedName>
</protein>
<evidence type="ECO:0000259" key="1">
    <source>
        <dbReference type="Pfam" id="PF13460"/>
    </source>
</evidence>
<dbReference type="Pfam" id="PF13460">
    <property type="entry name" value="NAD_binding_10"/>
    <property type="match status" value="1"/>
</dbReference>
<dbReference type="InterPro" id="IPR036291">
    <property type="entry name" value="NAD(P)-bd_dom_sf"/>
</dbReference>
<dbReference type="InterPro" id="IPR052718">
    <property type="entry name" value="NmrA-type_oxidoreductase"/>
</dbReference>
<dbReference type="SUPFAM" id="SSF51735">
    <property type="entry name" value="NAD(P)-binding Rossmann-fold domains"/>
    <property type="match status" value="1"/>
</dbReference>
<dbReference type="PANTHER" id="PTHR47129:SF1">
    <property type="entry name" value="NMRA-LIKE DOMAIN-CONTAINING PROTEIN"/>
    <property type="match status" value="1"/>
</dbReference>
<organism evidence="2 3">
    <name type="scientific">Ligilactobacillus faecis</name>
    <dbReference type="NCBI Taxonomy" id="762833"/>
    <lineage>
        <taxon>Bacteria</taxon>
        <taxon>Bacillati</taxon>
        <taxon>Bacillota</taxon>
        <taxon>Bacilli</taxon>
        <taxon>Lactobacillales</taxon>
        <taxon>Lactobacillaceae</taxon>
        <taxon>Ligilactobacillus</taxon>
    </lineage>
</organism>
<evidence type="ECO:0000313" key="3">
    <source>
        <dbReference type="Proteomes" id="UP001565236"/>
    </source>
</evidence>
<keyword evidence="3" id="KW-1185">Reference proteome</keyword>
<comment type="caution">
    <text evidence="2">The sequence shown here is derived from an EMBL/GenBank/DDBJ whole genome shotgun (WGS) entry which is preliminary data.</text>
</comment>
<evidence type="ECO:0000313" key="2">
    <source>
        <dbReference type="EMBL" id="MEY8662885.1"/>
    </source>
</evidence>
<dbReference type="InterPro" id="IPR016040">
    <property type="entry name" value="NAD(P)-bd_dom"/>
</dbReference>
<gene>
    <name evidence="2" type="ORF">AALT52_08290</name>
</gene>
<reference evidence="2 3" key="1">
    <citation type="submission" date="2024-03" db="EMBL/GenBank/DDBJ databases">
        <title>Mouse gut bacterial collection (mGBC) of GemPharmatech.</title>
        <authorList>
            <person name="He Y."/>
            <person name="Dong L."/>
            <person name="Wu D."/>
            <person name="Gao X."/>
            <person name="Lin Z."/>
        </authorList>
    </citation>
    <scope>NUCLEOTIDE SEQUENCE [LARGE SCALE GENOMIC DNA]</scope>
    <source>
        <strain evidence="2 3">15-30</strain>
    </source>
</reference>
<dbReference type="Gene3D" id="3.90.25.10">
    <property type="entry name" value="UDP-galactose 4-epimerase, domain 1"/>
    <property type="match status" value="1"/>
</dbReference>
<dbReference type="RefSeq" id="WP_369942767.1">
    <property type="nucleotide sequence ID" value="NZ_JBCLUF010000032.1"/>
</dbReference>
<name>A0ABV4DQZ1_9LACO</name>